<dbReference type="EMBL" id="MDYL01000002">
    <property type="protein sequence ID" value="OQD77527.1"/>
    <property type="molecule type" value="Genomic_DNA"/>
</dbReference>
<accession>A0A1V6PLC0</accession>
<gene>
    <name evidence="3" type="ORF">PENDEC_c002G03131</name>
</gene>
<sequence>MAFFTRLYAIILLAIITVVAASPLSNLDAFEEFHHDSAEGPVVYGLDHLPGIAARIVGRDLVTATATQIVTEISCGPQGPHCETGGVLPVESPTDFVIPGTPTAVATDLTSTAEETSTISASVTEVTLVTITLPSTAVATESASSVAETTTISASVTEMTSATSSVLVSVTETETETEPCPSATETPATLSLPSTEITSVLVTETETETEPCPSATEVTSFSFSAGGAEVTSVTLTTTESCVPGCTESVLSPTPKSTSVASSSPESTVPSPSSESTTVPSSIPESTVPSPSSESTTMPSPTPESTTVPSPSSEYTSKVLPVPPLIPVTPTVKAGTTSVPVEASTLSTSVKATGIAVTVSCSGSNCAKEPSATTITTAAHPSGITSTTPSASPRSSVLLHTGVANRQSGFLARAIMVAVFIVVFLNAP</sequence>
<evidence type="ECO:0000313" key="3">
    <source>
        <dbReference type="EMBL" id="OQD77527.1"/>
    </source>
</evidence>
<dbReference type="Proteomes" id="UP000191522">
    <property type="component" value="Unassembled WGS sequence"/>
</dbReference>
<keyword evidence="2" id="KW-0732">Signal</keyword>
<feature type="region of interest" description="Disordered" evidence="1">
    <location>
        <begin position="244"/>
        <end position="323"/>
    </location>
</feature>
<evidence type="ECO:0000313" key="4">
    <source>
        <dbReference type="Proteomes" id="UP000191522"/>
    </source>
</evidence>
<dbReference type="OrthoDB" id="10662560at2759"/>
<feature type="signal peptide" evidence="2">
    <location>
        <begin position="1"/>
        <end position="21"/>
    </location>
</feature>
<protein>
    <submittedName>
        <fullName evidence="3">Uncharacterized protein</fullName>
    </submittedName>
</protein>
<feature type="compositionally biased region" description="Low complexity" evidence="1">
    <location>
        <begin position="251"/>
        <end position="319"/>
    </location>
</feature>
<proteinExistence type="predicted"/>
<keyword evidence="4" id="KW-1185">Reference proteome</keyword>
<organism evidence="3 4">
    <name type="scientific">Penicillium decumbens</name>
    <dbReference type="NCBI Taxonomy" id="69771"/>
    <lineage>
        <taxon>Eukaryota</taxon>
        <taxon>Fungi</taxon>
        <taxon>Dikarya</taxon>
        <taxon>Ascomycota</taxon>
        <taxon>Pezizomycotina</taxon>
        <taxon>Eurotiomycetes</taxon>
        <taxon>Eurotiomycetidae</taxon>
        <taxon>Eurotiales</taxon>
        <taxon>Aspergillaceae</taxon>
        <taxon>Penicillium</taxon>
    </lineage>
</organism>
<dbReference type="AlphaFoldDB" id="A0A1V6PLC0"/>
<feature type="chain" id="PRO_5013229443" evidence="2">
    <location>
        <begin position="22"/>
        <end position="427"/>
    </location>
</feature>
<dbReference type="OMA" id="TEISCGP"/>
<evidence type="ECO:0000256" key="2">
    <source>
        <dbReference type="SAM" id="SignalP"/>
    </source>
</evidence>
<dbReference type="STRING" id="69771.A0A1V6PLC0"/>
<evidence type="ECO:0000256" key="1">
    <source>
        <dbReference type="SAM" id="MobiDB-lite"/>
    </source>
</evidence>
<name>A0A1V6PLC0_PENDC</name>
<comment type="caution">
    <text evidence="3">The sequence shown here is derived from an EMBL/GenBank/DDBJ whole genome shotgun (WGS) entry which is preliminary data.</text>
</comment>
<reference evidence="4" key="1">
    <citation type="journal article" date="2017" name="Nat. Microbiol.">
        <title>Global analysis of biosynthetic gene clusters reveals vast potential of secondary metabolite production in Penicillium species.</title>
        <authorList>
            <person name="Nielsen J.C."/>
            <person name="Grijseels S."/>
            <person name="Prigent S."/>
            <person name="Ji B."/>
            <person name="Dainat J."/>
            <person name="Nielsen K.F."/>
            <person name="Frisvad J.C."/>
            <person name="Workman M."/>
            <person name="Nielsen J."/>
        </authorList>
    </citation>
    <scope>NUCLEOTIDE SEQUENCE [LARGE SCALE GENOMIC DNA]</scope>
    <source>
        <strain evidence="4">IBT 11843</strain>
    </source>
</reference>